<proteinExistence type="predicted"/>
<keyword evidence="1" id="KW-0732">Signal</keyword>
<sequence>MTRLALPLCALAIFALTACEGPTDGTYPITHKTCSADDPVKQMEPIDCAPHM</sequence>
<evidence type="ECO:0000313" key="3">
    <source>
        <dbReference type="Proteomes" id="UP000198440"/>
    </source>
</evidence>
<organism evidence="2 3">
    <name type="scientific">Antarctobacter heliothermus</name>
    <dbReference type="NCBI Taxonomy" id="74033"/>
    <lineage>
        <taxon>Bacteria</taxon>
        <taxon>Pseudomonadati</taxon>
        <taxon>Pseudomonadota</taxon>
        <taxon>Alphaproteobacteria</taxon>
        <taxon>Rhodobacterales</taxon>
        <taxon>Roseobacteraceae</taxon>
        <taxon>Antarctobacter</taxon>
    </lineage>
</organism>
<protein>
    <recommendedName>
        <fullName evidence="4">Lipoprotein</fullName>
    </recommendedName>
</protein>
<feature type="signal peptide" evidence="1">
    <location>
        <begin position="1"/>
        <end position="20"/>
    </location>
</feature>
<reference evidence="2 3" key="1">
    <citation type="submission" date="2017-06" db="EMBL/GenBank/DDBJ databases">
        <authorList>
            <person name="Kim H.J."/>
            <person name="Triplett B.A."/>
        </authorList>
    </citation>
    <scope>NUCLEOTIDE SEQUENCE [LARGE SCALE GENOMIC DNA]</scope>
    <source>
        <strain evidence="2 3">DSM 11445</strain>
    </source>
</reference>
<name>A0A239E108_9RHOB</name>
<evidence type="ECO:0000313" key="2">
    <source>
        <dbReference type="EMBL" id="SNS38376.1"/>
    </source>
</evidence>
<feature type="chain" id="PRO_5012624756" description="Lipoprotein" evidence="1">
    <location>
        <begin position="21"/>
        <end position="52"/>
    </location>
</feature>
<dbReference type="Proteomes" id="UP000198440">
    <property type="component" value="Unassembled WGS sequence"/>
</dbReference>
<gene>
    <name evidence="2" type="ORF">SAMN04488078_10136</name>
</gene>
<dbReference type="RefSeq" id="WP_170941016.1">
    <property type="nucleotide sequence ID" value="NZ_FZON01000013.1"/>
</dbReference>
<dbReference type="AlphaFoldDB" id="A0A239E108"/>
<evidence type="ECO:0000256" key="1">
    <source>
        <dbReference type="SAM" id="SignalP"/>
    </source>
</evidence>
<dbReference type="EMBL" id="FZON01000013">
    <property type="protein sequence ID" value="SNS38376.1"/>
    <property type="molecule type" value="Genomic_DNA"/>
</dbReference>
<accession>A0A239E108</accession>
<evidence type="ECO:0008006" key="4">
    <source>
        <dbReference type="Google" id="ProtNLM"/>
    </source>
</evidence>
<dbReference type="PROSITE" id="PS51257">
    <property type="entry name" value="PROKAR_LIPOPROTEIN"/>
    <property type="match status" value="1"/>
</dbReference>